<reference evidence="5 6" key="1">
    <citation type="submission" date="2024-10" db="EMBL/GenBank/DDBJ databases">
        <title>Updated reference genomes for cyclostephanoid diatoms.</title>
        <authorList>
            <person name="Roberts W.R."/>
            <person name="Alverson A.J."/>
        </authorList>
    </citation>
    <scope>NUCLEOTIDE SEQUENCE [LARGE SCALE GENOMIC DNA]</scope>
    <source>
        <strain evidence="5 6">AJA232-27</strain>
    </source>
</reference>
<keyword evidence="6" id="KW-1185">Reference proteome</keyword>
<dbReference type="InterPro" id="IPR036452">
    <property type="entry name" value="Ribo_hydro-like"/>
</dbReference>
<sequence>MPQKDREKKTAGTTGGEEEEVPRQCSIKIGSEGVPLYENIADGKAVGLRQPLLSTTHSSSFAFAKCHYETNVPHDPFAVQLLETEKFPRFARLWTRGYDVYTPAVNIVYHDASILHPLHHVVGHGDRGERKWPRNDVERRDAHVRMKVLLNIHHGISGAEASALLGNGEGGRNGVGGGAGSTSIGGRISTARANLGIYGLGRRRTLEQLLEFTGIALPGSDFTGQHGNDGRGCINPTWVPYDASISPRANLYDGLGMADDLDLEPEFPMRTLPDANFGGRRYDDNPFVMGDGEMPIRMQKYRDAPTSEVPYLLIFVLWAAGLCVWYGMFLGNDSKIGGGQQRQQSSVKTLRNNDRARMEKTWENMMGEDWREFRARLVAREHVDAAATKSSSDSSNKSKSSSQEDGGIFGAITSMFSRKIGNKENDDSSTSTATATATNTNIFDGDAVGGATKFSTISSVSSPCSDPFMDEEECHIIYDEPKVKIDKHRWAHPLFHVEPGCILVANEKLGGVFHQTVVLIIDHHDTAGSTGMVINRPFPGNLMKVASDGESNIDLSLKMAFSNAPVAYGGPVMQDQFSTLHGFGEVMGSKKVCPGVFVGGSSQLMHEVRRNNLHPTEVLFVKGHAAWVPGQLVREIEKGVWYVAAASSDLILRYAGAPISKEDNASDLWADVLSCMGDKFVNIATAHNLGLDDLVALAILRVQQCLSLSLSGSSGGGDGDHNHQHQNEHRCHLHRPPSFHIAGVTLTSGISIANAENSELLRRILPPGTPVYVSSGCNTATTDSSSSSTSCYSSISRESTNNNIKPIWWTRTANRVSSFLSSLPYHNSHTHPFPSAQNESNTIISAEQFIASNMDDSNVDFLCLAPLSTVARALLLRSSSSTIASAAPKASFYVMGGIQSDSRVTKRGESTSPFGYNDPITTQIESLQSDNFGEFNFALDIDAARTVLSAIPNVRLIPLESCTLVPTSLRSSTDADSDMDMLSLSSLLKDIPPSDIESASELQAARNNLRKLLHEFGTTETQWDSIAAAIYCNAFHTNDHTIDIVDSITTKIELCRRLDSREMELSDLGEITFPTGQQVDGEAAPPATLWIYPNFTIDDEIIFVRYLSLLLQS</sequence>
<dbReference type="Pfam" id="PF11397">
    <property type="entry name" value="GlcNAc"/>
    <property type="match status" value="1"/>
</dbReference>
<dbReference type="InterPro" id="IPR001910">
    <property type="entry name" value="Inosine/uridine_hydrolase_dom"/>
</dbReference>
<comment type="caution">
    <text evidence="5">The sequence shown here is derived from an EMBL/GenBank/DDBJ whole genome shotgun (WGS) entry which is preliminary data.</text>
</comment>
<dbReference type="SUPFAM" id="SSF53590">
    <property type="entry name" value="Nucleoside hydrolase"/>
    <property type="match status" value="1"/>
</dbReference>
<dbReference type="Pfam" id="PF01156">
    <property type="entry name" value="IU_nuc_hydro"/>
    <property type="match status" value="1"/>
</dbReference>
<dbReference type="Pfam" id="PF02622">
    <property type="entry name" value="DUF179"/>
    <property type="match status" value="1"/>
</dbReference>
<keyword evidence="3" id="KW-0472">Membrane</keyword>
<accession>A0ABD3MP22</accession>
<proteinExistence type="inferred from homology"/>
<evidence type="ECO:0000256" key="1">
    <source>
        <dbReference type="ARBA" id="ARBA00009176"/>
    </source>
</evidence>
<dbReference type="Proteomes" id="UP001530293">
    <property type="component" value="Unassembled WGS sequence"/>
</dbReference>
<name>A0ABD3MP22_9STRA</name>
<gene>
    <name evidence="5" type="ORF">ACHAWU_001499</name>
</gene>
<feature type="region of interest" description="Disordered" evidence="2">
    <location>
        <begin position="385"/>
        <end position="407"/>
    </location>
</feature>
<keyword evidence="3" id="KW-0812">Transmembrane</keyword>
<dbReference type="PANTHER" id="PTHR31984">
    <property type="entry name" value="TRANSPORTER, PUTATIVE (DUF179)-RELATED"/>
    <property type="match status" value="1"/>
</dbReference>
<comment type="similarity">
    <text evidence="1">Belongs to the IUNH family.</text>
</comment>
<evidence type="ECO:0000313" key="6">
    <source>
        <dbReference type="Proteomes" id="UP001530293"/>
    </source>
</evidence>
<evidence type="ECO:0000256" key="2">
    <source>
        <dbReference type="SAM" id="MobiDB-lite"/>
    </source>
</evidence>
<dbReference type="InterPro" id="IPR021067">
    <property type="entry name" value="Glycosyltransferase"/>
</dbReference>
<evidence type="ECO:0000313" key="5">
    <source>
        <dbReference type="EMBL" id="KAL3764591.1"/>
    </source>
</evidence>
<feature type="transmembrane region" description="Helical" evidence="3">
    <location>
        <begin position="309"/>
        <end position="328"/>
    </location>
</feature>
<feature type="region of interest" description="Disordered" evidence="2">
    <location>
        <begin position="1"/>
        <end position="23"/>
    </location>
</feature>
<protein>
    <recommendedName>
        <fullName evidence="4">Inosine/uridine-preferring nucleoside hydrolase domain-containing protein</fullName>
    </recommendedName>
</protein>
<dbReference type="Gene3D" id="3.40.1740.10">
    <property type="entry name" value="VC0467-like"/>
    <property type="match status" value="1"/>
</dbReference>
<feature type="compositionally biased region" description="Low complexity" evidence="2">
    <location>
        <begin position="389"/>
        <end position="401"/>
    </location>
</feature>
<dbReference type="AlphaFoldDB" id="A0ABD3MP22"/>
<dbReference type="EMBL" id="JALLBG020000103">
    <property type="protein sequence ID" value="KAL3764591.1"/>
    <property type="molecule type" value="Genomic_DNA"/>
</dbReference>
<organism evidence="5 6">
    <name type="scientific">Discostella pseudostelligera</name>
    <dbReference type="NCBI Taxonomy" id="259834"/>
    <lineage>
        <taxon>Eukaryota</taxon>
        <taxon>Sar</taxon>
        <taxon>Stramenopiles</taxon>
        <taxon>Ochrophyta</taxon>
        <taxon>Bacillariophyta</taxon>
        <taxon>Coscinodiscophyceae</taxon>
        <taxon>Thalassiosirophycidae</taxon>
        <taxon>Stephanodiscales</taxon>
        <taxon>Stephanodiscaceae</taxon>
        <taxon>Discostella</taxon>
    </lineage>
</organism>
<dbReference type="Gene3D" id="3.90.245.10">
    <property type="entry name" value="Ribonucleoside hydrolase-like"/>
    <property type="match status" value="1"/>
</dbReference>
<dbReference type="PANTHER" id="PTHR31984:SF17">
    <property type="entry name" value="TRANSCRIPTIONAL REGULATOR"/>
    <property type="match status" value="1"/>
</dbReference>
<evidence type="ECO:0000256" key="3">
    <source>
        <dbReference type="SAM" id="Phobius"/>
    </source>
</evidence>
<keyword evidence="3" id="KW-1133">Transmembrane helix</keyword>
<evidence type="ECO:0000259" key="4">
    <source>
        <dbReference type="Pfam" id="PF01156"/>
    </source>
</evidence>
<feature type="compositionally biased region" description="Basic and acidic residues" evidence="2">
    <location>
        <begin position="1"/>
        <end position="10"/>
    </location>
</feature>
<feature type="domain" description="Inosine/uridine-preferring nucleoside hydrolase" evidence="4">
    <location>
        <begin position="734"/>
        <end position="1034"/>
    </location>
</feature>
<dbReference type="SUPFAM" id="SSF143456">
    <property type="entry name" value="VC0467-like"/>
    <property type="match status" value="1"/>
</dbReference>
<dbReference type="InterPro" id="IPR003774">
    <property type="entry name" value="AlgH-like"/>
</dbReference>